<reference evidence="4 5" key="1">
    <citation type="submission" date="2018-07" db="EMBL/GenBank/DDBJ databases">
        <title>Freshwater and sediment microbial communities from various areas in North America, analyzing microbe dynamics in response to fracking.</title>
        <authorList>
            <person name="Lamendella R."/>
        </authorList>
    </citation>
    <scope>NUCLEOTIDE SEQUENCE [LARGE SCALE GENOMIC DNA]</scope>
    <source>
        <strain evidence="4 5">160A</strain>
    </source>
</reference>
<evidence type="ECO:0000256" key="3">
    <source>
        <dbReference type="ARBA" id="ARBA00033787"/>
    </source>
</evidence>
<dbReference type="SUPFAM" id="SSF56563">
    <property type="entry name" value="Major capsid protein gp5"/>
    <property type="match status" value="1"/>
</dbReference>
<dbReference type="Gene3D" id="3.30.2320.10">
    <property type="entry name" value="hypothetical protein PF0899 domain"/>
    <property type="match status" value="1"/>
</dbReference>
<evidence type="ECO:0000313" key="5">
    <source>
        <dbReference type="Proteomes" id="UP000252733"/>
    </source>
</evidence>
<comment type="similarity">
    <text evidence="2">Belongs to the encapsulin family. Family 1 subfamily.</text>
</comment>
<dbReference type="Proteomes" id="UP000252733">
    <property type="component" value="Unassembled WGS sequence"/>
</dbReference>
<name>A0A368UKR5_9BACT</name>
<dbReference type="RefSeq" id="WP_114437915.1">
    <property type="nucleotide sequence ID" value="NZ_QPIZ01000029.1"/>
</dbReference>
<dbReference type="PANTHER" id="PTHR37165">
    <property type="entry name" value="PEPTIDASE U56 FAMILY"/>
    <property type="match status" value="1"/>
</dbReference>
<dbReference type="NCBIfam" id="NF041155">
    <property type="entry name" value="encap_f1"/>
    <property type="match status" value="1"/>
</dbReference>
<sequence>MDILRKSMAPICDKAWEEINDSATEVLTSVLSARKFVDVDGPKGWDFPALSLGRVDVPKQQGGDVQYGIHQVLPLIETRVPFELNIWELDNIARGAKDIDLDNMEEAARKLAKFEEDAIYNGFKAGNIKGIKDCSDHDALTLPDNDDEIIGVISEAIAKLKAASVEGPYTLVLNTELWQRFNSSGQGYPLRKRIESLLGGSIIMAPYIKDAYLVSERGGDFEMVIGQDISIGYESHNQKTVQLYFTESFTFQCVDPAAVVVLK</sequence>
<dbReference type="Pfam" id="PF04454">
    <property type="entry name" value="Linocin_M18"/>
    <property type="match status" value="1"/>
</dbReference>
<dbReference type="Gene3D" id="3.30.2400.30">
    <property type="match status" value="1"/>
</dbReference>
<dbReference type="EMBL" id="QPIZ01000029">
    <property type="protein sequence ID" value="RCW29338.1"/>
    <property type="molecule type" value="Genomic_DNA"/>
</dbReference>
<keyword evidence="3" id="KW-1284">Encapsulin nanocompartment</keyword>
<evidence type="ECO:0000256" key="2">
    <source>
        <dbReference type="ARBA" id="ARBA00033743"/>
    </source>
</evidence>
<comment type="subcellular location">
    <subcellularLocation>
        <location evidence="1">Encapsulin nanocompartment</location>
    </subcellularLocation>
</comment>
<comment type="caution">
    <text evidence="4">The sequence shown here is derived from an EMBL/GenBank/DDBJ whole genome shotgun (WGS) entry which is preliminary data.</text>
</comment>
<protein>
    <submittedName>
        <fullName evidence="4">Putative linocin/CFP29 family protein</fullName>
    </submittedName>
</protein>
<dbReference type="GO" id="GO:0140737">
    <property type="term" value="C:encapsulin nanocompartment"/>
    <property type="evidence" value="ECO:0007669"/>
    <property type="project" value="UniProtKB-SubCell"/>
</dbReference>
<keyword evidence="5" id="KW-1185">Reference proteome</keyword>
<dbReference type="AlphaFoldDB" id="A0A368UKR5"/>
<accession>A0A368UKR5</accession>
<dbReference type="PIRSF" id="PIRSF019254">
    <property type="entry name" value="CFP29"/>
    <property type="match status" value="1"/>
</dbReference>
<proteinExistence type="inferred from homology"/>
<dbReference type="PANTHER" id="PTHR37165:SF1">
    <property type="entry name" value="TYPE 1 ENCAPSULIN SHELL PROTEIN"/>
    <property type="match status" value="1"/>
</dbReference>
<organism evidence="4 5">
    <name type="scientific">Marinilabilia salmonicolor</name>
    <dbReference type="NCBI Taxonomy" id="989"/>
    <lineage>
        <taxon>Bacteria</taxon>
        <taxon>Pseudomonadati</taxon>
        <taxon>Bacteroidota</taxon>
        <taxon>Bacteroidia</taxon>
        <taxon>Marinilabiliales</taxon>
        <taxon>Marinilabiliaceae</taxon>
        <taxon>Marinilabilia</taxon>
    </lineage>
</organism>
<dbReference type="InterPro" id="IPR051429">
    <property type="entry name" value="Encapsulin_nc"/>
</dbReference>
<evidence type="ECO:0000313" key="4">
    <source>
        <dbReference type="EMBL" id="RCW29338.1"/>
    </source>
</evidence>
<dbReference type="InterPro" id="IPR007544">
    <property type="entry name" value="ENCAP"/>
</dbReference>
<gene>
    <name evidence="4" type="ORF">DFO77_12962</name>
</gene>
<evidence type="ECO:0000256" key="1">
    <source>
        <dbReference type="ARBA" id="ARBA00033738"/>
    </source>
</evidence>